<keyword evidence="5 6" id="KW-0131">Cell cycle</keyword>
<dbReference type="GO" id="GO:0005737">
    <property type="term" value="C:cytoplasm"/>
    <property type="evidence" value="ECO:0007669"/>
    <property type="project" value="UniProtKB-SubCell"/>
</dbReference>
<comment type="function">
    <text evidence="6">Involved in cell wall formation. Catalyzes the final step in the synthesis of UDP-N-acetylmuramoyl-pentapeptide, the precursor of murein.</text>
</comment>
<dbReference type="InterPro" id="IPR036565">
    <property type="entry name" value="Mur-like_cat_sf"/>
</dbReference>
<gene>
    <name evidence="9" type="ORF">SAMN05444955_1117</name>
</gene>
<evidence type="ECO:0000256" key="5">
    <source>
        <dbReference type="ARBA" id="ARBA00023306"/>
    </source>
</evidence>
<dbReference type="InterPro" id="IPR005863">
    <property type="entry name" value="UDP-N-AcMur_synth"/>
</dbReference>
<evidence type="ECO:0000256" key="2">
    <source>
        <dbReference type="ARBA" id="ARBA00022618"/>
    </source>
</evidence>
<dbReference type="AlphaFoldDB" id="A0A1H8GFB6"/>
<dbReference type="GO" id="GO:0008766">
    <property type="term" value="F:UDP-N-acetylmuramoylalanyl-D-glutamyl-2,6-diaminopimelate-D-alanyl-D-alanine ligase activity"/>
    <property type="evidence" value="ECO:0007669"/>
    <property type="project" value="RHEA"/>
</dbReference>
<dbReference type="InterPro" id="IPR051046">
    <property type="entry name" value="MurCDEF_CellWall_CoF430Synth"/>
</dbReference>
<keyword evidence="4" id="KW-0067">ATP-binding</keyword>
<comment type="subcellular location">
    <subcellularLocation>
        <location evidence="6">Cytoplasm</location>
    </subcellularLocation>
</comment>
<dbReference type="PANTHER" id="PTHR43024">
    <property type="entry name" value="UDP-N-ACETYLMURAMOYL-TRIPEPTIDE--D-ALANYL-D-ALANINE LIGASE"/>
    <property type="match status" value="1"/>
</dbReference>
<evidence type="ECO:0000256" key="6">
    <source>
        <dbReference type="RuleBase" id="RU004136"/>
    </source>
</evidence>
<dbReference type="GO" id="GO:0051301">
    <property type="term" value="P:cell division"/>
    <property type="evidence" value="ECO:0007669"/>
    <property type="project" value="UniProtKB-KW"/>
</dbReference>
<evidence type="ECO:0000256" key="3">
    <source>
        <dbReference type="ARBA" id="ARBA00022741"/>
    </source>
</evidence>
<dbReference type="GO" id="GO:0071555">
    <property type="term" value="P:cell wall organization"/>
    <property type="evidence" value="ECO:0007669"/>
    <property type="project" value="UniProtKB-KW"/>
</dbReference>
<name>A0A1H8GFB6_9BACL</name>
<dbReference type="InterPro" id="IPR013221">
    <property type="entry name" value="Mur_ligase_cen"/>
</dbReference>
<dbReference type="GO" id="GO:0009252">
    <property type="term" value="P:peptidoglycan biosynthetic process"/>
    <property type="evidence" value="ECO:0007669"/>
    <property type="project" value="UniProtKB-UniPathway"/>
</dbReference>
<dbReference type="NCBIfam" id="TIGR01143">
    <property type="entry name" value="murF"/>
    <property type="match status" value="1"/>
</dbReference>
<dbReference type="InterPro" id="IPR004101">
    <property type="entry name" value="Mur_ligase_C"/>
</dbReference>
<keyword evidence="1 9" id="KW-0436">Ligase</keyword>
<dbReference type="Proteomes" id="UP000199695">
    <property type="component" value="Unassembled WGS sequence"/>
</dbReference>
<keyword evidence="3" id="KW-0547">Nucleotide-binding</keyword>
<feature type="domain" description="Mur ligase C-terminal" evidence="7">
    <location>
        <begin position="316"/>
        <end position="443"/>
    </location>
</feature>
<dbReference type="PANTHER" id="PTHR43024:SF1">
    <property type="entry name" value="UDP-N-ACETYLMURAMOYL-TRIPEPTIDE--D-ALANYL-D-ALANINE LIGASE"/>
    <property type="match status" value="1"/>
</dbReference>
<evidence type="ECO:0000313" key="9">
    <source>
        <dbReference type="EMBL" id="SEN42008.1"/>
    </source>
</evidence>
<keyword evidence="6" id="KW-0573">Peptidoglycan synthesis</keyword>
<keyword evidence="6" id="KW-0961">Cell wall biogenesis/degradation</keyword>
<comment type="catalytic activity">
    <reaction evidence="6">
        <text>D-alanyl-D-alanine + UDP-N-acetyl-alpha-D-muramoyl-L-alanyl-gamma-D-glutamyl-meso-2,6-diaminopimelate + ATP = UDP-N-acetyl-alpha-D-muramoyl-L-alanyl-gamma-D-glutamyl-meso-2,6-diaminopimeloyl-D-alanyl-D-alanine + ADP + phosphate + H(+)</text>
        <dbReference type="Rhea" id="RHEA:28374"/>
        <dbReference type="ChEBI" id="CHEBI:15378"/>
        <dbReference type="ChEBI" id="CHEBI:30616"/>
        <dbReference type="ChEBI" id="CHEBI:43474"/>
        <dbReference type="ChEBI" id="CHEBI:57822"/>
        <dbReference type="ChEBI" id="CHEBI:61386"/>
        <dbReference type="ChEBI" id="CHEBI:83905"/>
        <dbReference type="ChEBI" id="CHEBI:456216"/>
        <dbReference type="EC" id="6.3.2.10"/>
    </reaction>
</comment>
<keyword evidence="2 6" id="KW-0132">Cell division</keyword>
<protein>
    <recommendedName>
        <fullName evidence="6">UDP-N-acetylmuramoyl-tripeptide--D-alanyl-D-alanine ligase</fullName>
        <ecNumber evidence="6">6.3.2.10</ecNumber>
    </recommendedName>
</protein>
<dbReference type="GO" id="GO:0008360">
    <property type="term" value="P:regulation of cell shape"/>
    <property type="evidence" value="ECO:0007669"/>
    <property type="project" value="UniProtKB-KW"/>
</dbReference>
<dbReference type="EC" id="6.3.2.10" evidence="6"/>
<organism evidence="9 10">
    <name type="scientific">Lihuaxuella thermophila</name>
    <dbReference type="NCBI Taxonomy" id="1173111"/>
    <lineage>
        <taxon>Bacteria</taxon>
        <taxon>Bacillati</taxon>
        <taxon>Bacillota</taxon>
        <taxon>Bacilli</taxon>
        <taxon>Bacillales</taxon>
        <taxon>Thermoactinomycetaceae</taxon>
        <taxon>Lihuaxuella</taxon>
    </lineage>
</organism>
<keyword evidence="10" id="KW-1185">Reference proteome</keyword>
<dbReference type="UniPathway" id="UPA00219"/>
<dbReference type="InterPro" id="IPR036615">
    <property type="entry name" value="Mur_ligase_C_dom_sf"/>
</dbReference>
<proteinExistence type="predicted"/>
<evidence type="ECO:0000256" key="4">
    <source>
        <dbReference type="ARBA" id="ARBA00022840"/>
    </source>
</evidence>
<sequence>MFPINLGQLARVVGGQLVRGNPNTPVKHAIYQNIRYLGPGRIFFITAKYTKKFSPVELRTKSSAGIVATPAWKNLIPSHHPLIIVPNADEALWKLAVRQRSHTKALVIGITGSQGKTTTKEMLASILKRKYITYKSPANNNIALYTPGHLFHLNGSHQAVVLEMGMASLGNIRKQCLLARPTIGVVTNVGEAHVGKLGNSLKNVVKAKQELIDGMNRQGILVLNADDKGSRHLSVANFHGKVVTIGIRKPATLQAKNIRFTTNGMHFTVNGDPYHIKTWGRHNVYNALAAIAVARVLKLPVPLIQKGLANYDAPSMRLQKVRGINGFLLINDAYNANPSSMIAGLKVLKRVSKQRTSAAVLGDIHELGNYSVPGHSRVGKFVGNKIKPSYLITIGPQAAVIARTAAAHGMPGNRIRSFSTQAAALRFIRSTIPSGSVLYFKASRKMRLEWLVNHLKAR</sequence>
<dbReference type="Pfam" id="PF08245">
    <property type="entry name" value="Mur_ligase_M"/>
    <property type="match status" value="1"/>
</dbReference>
<dbReference type="SUPFAM" id="SSF53244">
    <property type="entry name" value="MurD-like peptide ligases, peptide-binding domain"/>
    <property type="match status" value="1"/>
</dbReference>
<dbReference type="Gene3D" id="3.40.1190.10">
    <property type="entry name" value="Mur-like, catalytic domain"/>
    <property type="match status" value="1"/>
</dbReference>
<feature type="domain" description="Mur ligase central" evidence="8">
    <location>
        <begin position="110"/>
        <end position="294"/>
    </location>
</feature>
<keyword evidence="6" id="KW-0133">Cell shape</keyword>
<dbReference type="EMBL" id="FOCQ01000011">
    <property type="protein sequence ID" value="SEN42008.1"/>
    <property type="molecule type" value="Genomic_DNA"/>
</dbReference>
<dbReference type="GO" id="GO:0047480">
    <property type="term" value="F:UDP-N-acetylmuramoyl-tripeptide-D-alanyl-D-alanine ligase activity"/>
    <property type="evidence" value="ECO:0007669"/>
    <property type="project" value="UniProtKB-EC"/>
</dbReference>
<evidence type="ECO:0000259" key="7">
    <source>
        <dbReference type="Pfam" id="PF02875"/>
    </source>
</evidence>
<dbReference type="SUPFAM" id="SSF53623">
    <property type="entry name" value="MurD-like peptide ligases, catalytic domain"/>
    <property type="match status" value="1"/>
</dbReference>
<dbReference type="RefSeq" id="WP_170839917.1">
    <property type="nucleotide sequence ID" value="NZ_FOCQ01000011.1"/>
</dbReference>
<accession>A0A1H8GFB6</accession>
<evidence type="ECO:0000259" key="8">
    <source>
        <dbReference type="Pfam" id="PF08245"/>
    </source>
</evidence>
<reference evidence="9 10" key="1">
    <citation type="submission" date="2016-10" db="EMBL/GenBank/DDBJ databases">
        <authorList>
            <person name="de Groot N.N."/>
        </authorList>
    </citation>
    <scope>NUCLEOTIDE SEQUENCE [LARGE SCALE GENOMIC DNA]</scope>
    <source>
        <strain evidence="9 10">DSM 46701</strain>
    </source>
</reference>
<dbReference type="GO" id="GO:0005524">
    <property type="term" value="F:ATP binding"/>
    <property type="evidence" value="ECO:0007669"/>
    <property type="project" value="UniProtKB-KW"/>
</dbReference>
<comment type="pathway">
    <text evidence="6">Cell wall biogenesis; peptidoglycan biosynthesis.</text>
</comment>
<dbReference type="Gene3D" id="3.90.190.20">
    <property type="entry name" value="Mur ligase, C-terminal domain"/>
    <property type="match status" value="1"/>
</dbReference>
<dbReference type="STRING" id="1173111.SAMN05444955_1117"/>
<evidence type="ECO:0000256" key="1">
    <source>
        <dbReference type="ARBA" id="ARBA00022598"/>
    </source>
</evidence>
<dbReference type="Pfam" id="PF02875">
    <property type="entry name" value="Mur_ligase_C"/>
    <property type="match status" value="1"/>
</dbReference>
<evidence type="ECO:0000313" key="10">
    <source>
        <dbReference type="Proteomes" id="UP000199695"/>
    </source>
</evidence>